<dbReference type="Proteomes" id="UP000007796">
    <property type="component" value="Unassembled WGS sequence"/>
</dbReference>
<feature type="domain" description="PH" evidence="6">
    <location>
        <begin position="341"/>
        <end position="440"/>
    </location>
</feature>
<dbReference type="InterPro" id="IPR001849">
    <property type="entry name" value="PH_domain"/>
</dbReference>
<evidence type="ECO:0000256" key="1">
    <source>
        <dbReference type="ARBA" id="ARBA00004370"/>
    </source>
</evidence>
<keyword evidence="4" id="KW-0472">Membrane</keyword>
<dbReference type="CDD" id="cd07609">
    <property type="entry name" value="BAR_SIP3_fungi"/>
    <property type="match status" value="1"/>
</dbReference>
<dbReference type="PANTHER" id="PTHR14248">
    <property type="entry name" value="CYCLIN Y, ISOFORM A"/>
    <property type="match status" value="1"/>
</dbReference>
<dbReference type="STRING" id="655863.F0XC62"/>
<dbReference type="GO" id="GO:0016020">
    <property type="term" value="C:membrane"/>
    <property type="evidence" value="ECO:0007669"/>
    <property type="project" value="UniProtKB-SubCell"/>
</dbReference>
<dbReference type="SUPFAM" id="SSF50729">
    <property type="entry name" value="PH domain-like"/>
    <property type="match status" value="1"/>
</dbReference>
<feature type="domain" description="VASt" evidence="7">
    <location>
        <begin position="1002"/>
        <end position="1173"/>
    </location>
</feature>
<dbReference type="Pfam" id="PF16746">
    <property type="entry name" value="BAR_3"/>
    <property type="match status" value="1"/>
</dbReference>
<dbReference type="SMART" id="SM00233">
    <property type="entry name" value="PH"/>
    <property type="match status" value="1"/>
</dbReference>
<dbReference type="InterPro" id="IPR042067">
    <property type="entry name" value="Sip3_PH"/>
</dbReference>
<dbReference type="InterPro" id="IPR004148">
    <property type="entry name" value="BAR_dom"/>
</dbReference>
<dbReference type="Gene3D" id="1.20.1270.60">
    <property type="entry name" value="Arfaptin homology (AH) domain/BAR domain"/>
    <property type="match status" value="1"/>
</dbReference>
<comment type="subcellular location">
    <subcellularLocation>
        <location evidence="1">Membrane</location>
    </subcellularLocation>
</comment>
<feature type="region of interest" description="Disordered" evidence="5">
    <location>
        <begin position="23"/>
        <end position="42"/>
    </location>
</feature>
<organism evidence="9">
    <name type="scientific">Grosmannia clavigera (strain kw1407 / UAMH 11150)</name>
    <name type="common">Blue stain fungus</name>
    <name type="synonym">Graphiocladiella clavigera</name>
    <dbReference type="NCBI Taxonomy" id="655863"/>
    <lineage>
        <taxon>Eukaryota</taxon>
        <taxon>Fungi</taxon>
        <taxon>Dikarya</taxon>
        <taxon>Ascomycota</taxon>
        <taxon>Pezizomycotina</taxon>
        <taxon>Sordariomycetes</taxon>
        <taxon>Sordariomycetidae</taxon>
        <taxon>Ophiostomatales</taxon>
        <taxon>Ophiostomataceae</taxon>
        <taxon>Leptographium</taxon>
    </lineage>
</organism>
<dbReference type="OrthoDB" id="10070851at2759"/>
<protein>
    <submittedName>
        <fullName evidence="8">Transcription factor</fullName>
    </submittedName>
</protein>
<proteinExistence type="predicted"/>
<feature type="region of interest" description="Disordered" evidence="5">
    <location>
        <begin position="1426"/>
        <end position="1459"/>
    </location>
</feature>
<dbReference type="InParanoid" id="F0XC62"/>
<sequence>MAEPASMSVAPVATSGVSYASYAAAGGQGPPTPRWPPTPGLPPMPSSPRSFVAVGLNEAALDSPSFRANTVNFNEQMDLIEKWLENHVKSTSRLVHDFLGFEESINRHLAQLTPPPGVADGIIDADHTLLALKRVGDGSRDWWTKVVSAVRRLDNINAEPVRNFLNGELRAFKESRRALDQAQKTFDATLARYVSQAKTKEPSALREDAFSVYETRRNYLKASMDYCLTAPQLRCSLDKLLTRVSADFWREMKRARDTNSSSLMWGDEMDRIRGWSKELELSEASLRRELQMTRREIGDTAMASTKPSRELDDYSSSTVPFLGSRGPVSVRPTKESQTAKISENQGWLFTRTISGKPARVSWVRRWYYCRDGIFGYLVQGPHGVLQGDDIGVLLCSAKPAVQEERRFCFEVKTKSLNMLLQAETQGQLTEWLEVFDVAKKKAFETSMTRDSSPQAPGSIDPAFSIAPPPVSEFSARVLDGAPNPEDSSTSVTFDRSGALPVPGLASDGLASRSSFDLSVVLPRRSITVLGQELKREEGESSREHAARIIQKLDLHRKATFGSGSGVEKSTGESASNGGSTSGSRSTGSNAPPQAGANGGIASLISASHNAFPANPSSNVAPMPSPTVPTIVAPHLPQQPVLLVGDSHHTALAPTTNVKSPMVTFLSKIAVTASSERVLNRFGTSAGLPAGILANYWGSNLWGSGFVSNGTDATHSSSALDAIIESEDGHGSAGGGPGTPTTTSMPSGHRKTLSVEVAKMSDPRVVDRPAAEVFPAGYPSELRGQHAQFRLLFPTVPLHEKLVLVFNAAWSSASEEGATNQGLIGSGRVYVTSDNMYFYSQTMGLVVAYSVSLDIISEVTAAPGKDCDYIFLHLGSDTNETGFTRITIKTFLEDMYLLQARLNLLIDDLQAAEPMELSDIVTSLYNLDSEELAVKSPSVGSWEEVSAMTPIDDGTSTGRAVSHRHQHGPGSRQLTSAMNRAFPRPSAKVQLPSQPVIYEPEGMSRKVAERHFEISAKACFHVLFGDKSFIFAKLYLTRRAHDITQGPWTLVDKGGMRRKFQFKMEAETILGRARVADVTDEQQIEVFSDHVTYVVTHIRTAWHMPSSQAFKVVVMVVITHVAKSKCKLAVYTRVDWNKALKFSRMLIERQVLDEAGRDAEELAELATDEVRKLGAHSRTKRAIQVYGSIGQQTQAVLFTPGKGETLKRPLVKPRTLTGMVLETSGSFMESVASSLVMWSFAVLRKLFHVATAHRLILAVLALSLMTNALFSARETTAWWTERHAAQFMTRIGVGPNTMMSRAVYVVDLEEASQGMAKGQASHRPENSMCYDTFRAIANTTDLDAPSEEAGTLLGSTTSRATAQRLRRGRQKLGSYRHDLLVAMRVVNSVEREMVQAEWETWLADENMRCDRARLMLEAKRGEVERTEKAEKIGKKGKTGKTGKTKEVASTTARATARPGPADEKQMVMLTERYERYCGSCHADLSELEQASWRQSMV</sequence>
<evidence type="ECO:0000313" key="8">
    <source>
        <dbReference type="EMBL" id="EFX04020.1"/>
    </source>
</evidence>
<evidence type="ECO:0000256" key="4">
    <source>
        <dbReference type="ARBA" id="ARBA00023136"/>
    </source>
</evidence>
<feature type="region of interest" description="Disordered" evidence="5">
    <location>
        <begin position="478"/>
        <end position="497"/>
    </location>
</feature>
<evidence type="ECO:0000256" key="5">
    <source>
        <dbReference type="SAM" id="MobiDB-lite"/>
    </source>
</evidence>
<evidence type="ECO:0000259" key="7">
    <source>
        <dbReference type="PROSITE" id="PS51778"/>
    </source>
</evidence>
<dbReference type="GO" id="GO:0005737">
    <property type="term" value="C:cytoplasm"/>
    <property type="evidence" value="ECO:0007669"/>
    <property type="project" value="InterPro"/>
</dbReference>
<evidence type="ECO:0000259" key="6">
    <source>
        <dbReference type="PROSITE" id="PS50003"/>
    </source>
</evidence>
<feature type="region of interest" description="Disordered" evidence="5">
    <location>
        <begin position="952"/>
        <end position="973"/>
    </location>
</feature>
<dbReference type="Gene3D" id="2.30.29.30">
    <property type="entry name" value="Pleckstrin-homology domain (PH domain)/Phosphotyrosine-binding domain (PTB)"/>
    <property type="match status" value="1"/>
</dbReference>
<dbReference type="PROSITE" id="PS50003">
    <property type="entry name" value="PH_DOMAIN"/>
    <property type="match status" value="1"/>
</dbReference>
<reference evidence="8 9" key="1">
    <citation type="journal article" date="2011" name="Proc. Natl. Acad. Sci. U.S.A.">
        <title>Genome and transcriptome analyses of the mountain pine beetle-fungal symbiont Grosmannia clavigera, a lodgepole pine pathogen.</title>
        <authorList>
            <person name="DiGuistini S."/>
            <person name="Wang Y."/>
            <person name="Liao N.Y."/>
            <person name="Taylor G."/>
            <person name="Tanguay P."/>
            <person name="Feau N."/>
            <person name="Henrissat B."/>
            <person name="Chan S.K."/>
            <person name="Hesse-Orce U."/>
            <person name="Alamouti S.M."/>
            <person name="Tsui C.K.M."/>
            <person name="Docking R.T."/>
            <person name="Levasseur A."/>
            <person name="Haridas S."/>
            <person name="Robertson G."/>
            <person name="Birol I."/>
            <person name="Holt R.A."/>
            <person name="Marra M.A."/>
            <person name="Hamelin R.C."/>
            <person name="Hirst M."/>
            <person name="Jones S.J.M."/>
            <person name="Bohlmann J."/>
            <person name="Breuil C."/>
        </authorList>
    </citation>
    <scope>NUCLEOTIDE SEQUENCE [LARGE SCALE GENOMIC DNA]</scope>
    <source>
        <strain evidence="9">kw1407 / UAMH 11150</strain>
    </source>
</reference>
<dbReference type="FunCoup" id="F0XC62">
    <property type="interactions" value="33"/>
</dbReference>
<dbReference type="Pfam" id="PF16016">
    <property type="entry name" value="VASt"/>
    <property type="match status" value="1"/>
</dbReference>
<dbReference type="RefSeq" id="XP_014173502.1">
    <property type="nucleotide sequence ID" value="XM_014318027.1"/>
</dbReference>
<dbReference type="GeneID" id="25982083"/>
<dbReference type="InterPro" id="IPR031968">
    <property type="entry name" value="VASt"/>
</dbReference>
<dbReference type="InterPro" id="IPR039463">
    <property type="entry name" value="Sip3/Lam1_BAR"/>
</dbReference>
<keyword evidence="9" id="KW-1185">Reference proteome</keyword>
<dbReference type="SUPFAM" id="SSF103657">
    <property type="entry name" value="BAR/IMD domain-like"/>
    <property type="match status" value="1"/>
</dbReference>
<feature type="compositionally biased region" description="Pro residues" evidence="5">
    <location>
        <begin position="30"/>
        <end position="42"/>
    </location>
</feature>
<dbReference type="CDD" id="cd13280">
    <property type="entry name" value="PH_SIP3"/>
    <property type="match status" value="1"/>
</dbReference>
<dbReference type="InterPro" id="IPR027267">
    <property type="entry name" value="AH/BAR_dom_sf"/>
</dbReference>
<evidence type="ECO:0000313" key="9">
    <source>
        <dbReference type="Proteomes" id="UP000007796"/>
    </source>
</evidence>
<keyword evidence="2" id="KW-0812">Transmembrane</keyword>
<dbReference type="InterPro" id="IPR011993">
    <property type="entry name" value="PH-like_dom_sf"/>
</dbReference>
<keyword evidence="3" id="KW-1133">Transmembrane helix</keyword>
<gene>
    <name evidence="8" type="ORF">CMQ_948</name>
</gene>
<evidence type="ECO:0000256" key="2">
    <source>
        <dbReference type="ARBA" id="ARBA00022692"/>
    </source>
</evidence>
<name>F0XC62_GROCL</name>
<dbReference type="eggNOG" id="ENOG502QU87">
    <property type="taxonomic scope" value="Eukaryota"/>
</dbReference>
<dbReference type="HOGENOM" id="CLU_001720_0_0_1"/>
<dbReference type="EMBL" id="GL629765">
    <property type="protein sequence ID" value="EFX04020.1"/>
    <property type="molecule type" value="Genomic_DNA"/>
</dbReference>
<evidence type="ECO:0000256" key="3">
    <source>
        <dbReference type="ARBA" id="ARBA00022989"/>
    </source>
</evidence>
<accession>F0XC62</accession>
<feature type="region of interest" description="Disordered" evidence="5">
    <location>
        <begin position="725"/>
        <end position="749"/>
    </location>
</feature>
<dbReference type="PROSITE" id="PS51778">
    <property type="entry name" value="VAST"/>
    <property type="match status" value="1"/>
</dbReference>
<feature type="region of interest" description="Disordered" evidence="5">
    <location>
        <begin position="559"/>
        <end position="599"/>
    </location>
</feature>
<feature type="compositionally biased region" description="Low complexity" evidence="5">
    <location>
        <begin position="571"/>
        <end position="588"/>
    </location>
</feature>